<evidence type="ECO:0000256" key="1">
    <source>
        <dbReference type="SAM" id="MobiDB-lite"/>
    </source>
</evidence>
<proteinExistence type="predicted"/>
<evidence type="ECO:0008006" key="5">
    <source>
        <dbReference type="Google" id="ProtNLM"/>
    </source>
</evidence>
<feature type="region of interest" description="Disordered" evidence="1">
    <location>
        <begin position="229"/>
        <end position="315"/>
    </location>
</feature>
<accession>A0ABR3ETX9</accession>
<feature type="compositionally biased region" description="Basic and acidic residues" evidence="1">
    <location>
        <begin position="277"/>
        <end position="287"/>
    </location>
</feature>
<feature type="compositionally biased region" description="Pro residues" evidence="1">
    <location>
        <begin position="162"/>
        <end position="171"/>
    </location>
</feature>
<dbReference type="EMBL" id="JBAHYK010001930">
    <property type="protein sequence ID" value="KAL0566345.1"/>
    <property type="molecule type" value="Genomic_DNA"/>
</dbReference>
<comment type="caution">
    <text evidence="3">The sequence shown here is derived from an EMBL/GenBank/DDBJ whole genome shotgun (WGS) entry which is preliminary data.</text>
</comment>
<keyword evidence="2" id="KW-0812">Transmembrane</keyword>
<evidence type="ECO:0000313" key="4">
    <source>
        <dbReference type="Proteomes" id="UP001465976"/>
    </source>
</evidence>
<feature type="region of interest" description="Disordered" evidence="1">
    <location>
        <begin position="146"/>
        <end position="171"/>
    </location>
</feature>
<reference evidence="3 4" key="1">
    <citation type="submission" date="2024-02" db="EMBL/GenBank/DDBJ databases">
        <title>A draft genome for the cacao thread blight pathogen Marasmius crinis-equi.</title>
        <authorList>
            <person name="Cohen S.P."/>
            <person name="Baruah I.K."/>
            <person name="Amoako-Attah I."/>
            <person name="Bukari Y."/>
            <person name="Meinhardt L.W."/>
            <person name="Bailey B.A."/>
        </authorList>
    </citation>
    <scope>NUCLEOTIDE SEQUENCE [LARGE SCALE GENOMIC DNA]</scope>
    <source>
        <strain evidence="3 4">GH-76</strain>
    </source>
</reference>
<feature type="compositionally biased region" description="Low complexity" evidence="1">
    <location>
        <begin position="148"/>
        <end position="161"/>
    </location>
</feature>
<feature type="transmembrane region" description="Helical" evidence="2">
    <location>
        <begin position="175"/>
        <end position="200"/>
    </location>
</feature>
<name>A0ABR3ETX9_9AGAR</name>
<keyword evidence="2" id="KW-0472">Membrane</keyword>
<evidence type="ECO:0000313" key="3">
    <source>
        <dbReference type="EMBL" id="KAL0566345.1"/>
    </source>
</evidence>
<sequence>MAALSSMGKGDMVIALDQTVTQTIEKMTYWVAVDSGILPNIYRLFTSNSTRDGGTMFDQEDGDMYLLRGLAATFRLGGKLPADMQGTIKIILGVHYNAVRDYGQITKNIYGRSWSLGGSSSASFDMYNQAAAAQILVDGINLFDERSSSNPSTPGPTFSPSTPAPTPPPPSKSPAGMIVGVTVGSVVFVSILVIATFVLLHRHRWHRAASVSESTSRWISPFYGEKSGQTLPRGSHWHTKDRSGLPVSPELRGTGAGSAPLMVPAPSAQESPPQASESDKHRGDNMGHAEAVPDTSHEDGREGTATQMEMAPGFPDMVRAVYQRLWERDGSEAPPDYCSNAG</sequence>
<organism evidence="3 4">
    <name type="scientific">Marasmius crinis-equi</name>
    <dbReference type="NCBI Taxonomy" id="585013"/>
    <lineage>
        <taxon>Eukaryota</taxon>
        <taxon>Fungi</taxon>
        <taxon>Dikarya</taxon>
        <taxon>Basidiomycota</taxon>
        <taxon>Agaricomycotina</taxon>
        <taxon>Agaricomycetes</taxon>
        <taxon>Agaricomycetidae</taxon>
        <taxon>Agaricales</taxon>
        <taxon>Marasmiineae</taxon>
        <taxon>Marasmiaceae</taxon>
        <taxon>Marasmius</taxon>
    </lineage>
</organism>
<gene>
    <name evidence="3" type="ORF">V5O48_015672</name>
</gene>
<keyword evidence="2" id="KW-1133">Transmembrane helix</keyword>
<dbReference type="Proteomes" id="UP001465976">
    <property type="component" value="Unassembled WGS sequence"/>
</dbReference>
<feature type="compositionally biased region" description="Low complexity" evidence="1">
    <location>
        <begin position="264"/>
        <end position="276"/>
    </location>
</feature>
<evidence type="ECO:0000256" key="2">
    <source>
        <dbReference type="SAM" id="Phobius"/>
    </source>
</evidence>
<protein>
    <recommendedName>
        <fullName evidence="5">Receptor ligand binding region domain-containing protein</fullName>
    </recommendedName>
</protein>
<keyword evidence="4" id="KW-1185">Reference proteome</keyword>